<keyword evidence="1" id="KW-0812">Transmembrane</keyword>
<dbReference type="EMBL" id="CP032489">
    <property type="protein sequence ID" value="AYD48854.1"/>
    <property type="molecule type" value="Genomic_DNA"/>
</dbReference>
<dbReference type="AlphaFoldDB" id="A0A386HU72"/>
<evidence type="ECO:0000313" key="3">
    <source>
        <dbReference type="Proteomes" id="UP000266118"/>
    </source>
</evidence>
<feature type="transmembrane region" description="Helical" evidence="1">
    <location>
        <begin position="12"/>
        <end position="37"/>
    </location>
</feature>
<keyword evidence="3" id="KW-1185">Reference proteome</keyword>
<evidence type="ECO:0000313" key="2">
    <source>
        <dbReference type="EMBL" id="AYD48854.1"/>
    </source>
</evidence>
<evidence type="ECO:0000256" key="1">
    <source>
        <dbReference type="SAM" id="Phobius"/>
    </source>
</evidence>
<name>A0A386HU72_9BACT</name>
<gene>
    <name evidence="2" type="ORF">D6B99_15305</name>
</gene>
<protein>
    <recommendedName>
        <fullName evidence="4">HEAT repeat domain-containing protein</fullName>
    </recommendedName>
</protein>
<dbReference type="Proteomes" id="UP000266118">
    <property type="component" value="Chromosome"/>
</dbReference>
<evidence type="ECO:0008006" key="4">
    <source>
        <dbReference type="Google" id="ProtNLM"/>
    </source>
</evidence>
<dbReference type="KEGG" id="ark:D6B99_15305"/>
<proteinExistence type="predicted"/>
<dbReference type="Gene3D" id="1.25.10.10">
    <property type="entry name" value="Leucine-rich Repeat Variant"/>
    <property type="match status" value="1"/>
</dbReference>
<reference evidence="2 3" key="1">
    <citation type="submission" date="2018-09" db="EMBL/GenBank/DDBJ databases">
        <title>Arachidicoccus sp. nov., a bacterium isolated from soil.</title>
        <authorList>
            <person name="Weon H.-Y."/>
            <person name="Kwon S.-W."/>
            <person name="Lee S.A."/>
        </authorList>
    </citation>
    <scope>NUCLEOTIDE SEQUENCE [LARGE SCALE GENOMIC DNA]</scope>
    <source>
        <strain evidence="2 3">KIS59-12</strain>
    </source>
</reference>
<sequence>MTLISDSTPKYFFPVIDSITAFFWVLIIVMLLAALYIQSRKNNNDKLQNDIREFFIPLIGIVIYFEGGDQNELYEIPVDEIYLNALQNDQYKDWFLQELVEAEASLKGESAQNIRLLYEQLELHKISFSKLKSRKWYTKAKGIQELYLMRNKMYLSQILELTYHPNEYVRSEAQIGMVSLEGFKGLIFLDELVLPISTWNQIRLLNHLSDIPYQDFLNIEHWLGSSNESVIIFALRLIEAYHLFNYLEEVTSILSHRSIEVKLAALQSLQQVYDERTELKIVDYYIHFSQLSLKLKALETLGVIGADKSLNLLREEVKSNDADIQLAAARAIAVSSENGLQVLKSIFEVDESLNFEIIEHLKYELEA</sequence>
<dbReference type="RefSeq" id="WP_119990002.1">
    <property type="nucleotide sequence ID" value="NZ_CP032489.1"/>
</dbReference>
<dbReference type="SUPFAM" id="SSF48371">
    <property type="entry name" value="ARM repeat"/>
    <property type="match status" value="1"/>
</dbReference>
<dbReference type="OrthoDB" id="1454284at2"/>
<keyword evidence="1" id="KW-1133">Transmembrane helix</keyword>
<dbReference type="InterPro" id="IPR016024">
    <property type="entry name" value="ARM-type_fold"/>
</dbReference>
<keyword evidence="1" id="KW-0472">Membrane</keyword>
<accession>A0A386HU72</accession>
<dbReference type="InterPro" id="IPR011989">
    <property type="entry name" value="ARM-like"/>
</dbReference>
<organism evidence="2 3">
    <name type="scientific">Arachidicoccus soli</name>
    <dbReference type="NCBI Taxonomy" id="2341117"/>
    <lineage>
        <taxon>Bacteria</taxon>
        <taxon>Pseudomonadati</taxon>
        <taxon>Bacteroidota</taxon>
        <taxon>Chitinophagia</taxon>
        <taxon>Chitinophagales</taxon>
        <taxon>Chitinophagaceae</taxon>
        <taxon>Arachidicoccus</taxon>
    </lineage>
</organism>